<keyword evidence="2" id="KW-0805">Transcription regulation</keyword>
<dbReference type="SUPFAM" id="SSF46785">
    <property type="entry name" value="Winged helix' DNA-binding domain"/>
    <property type="match status" value="1"/>
</dbReference>
<dbReference type="Proteomes" id="UP000587524">
    <property type="component" value="Unassembled WGS sequence"/>
</dbReference>
<keyword evidence="7" id="KW-1185">Reference proteome</keyword>
<comment type="caution">
    <text evidence="6">The sequence shown here is derived from an EMBL/GenBank/DDBJ whole genome shotgun (WGS) entry which is preliminary data.</text>
</comment>
<evidence type="ECO:0000256" key="3">
    <source>
        <dbReference type="ARBA" id="ARBA00023125"/>
    </source>
</evidence>
<proteinExistence type="inferred from homology"/>
<evidence type="ECO:0000259" key="5">
    <source>
        <dbReference type="PROSITE" id="PS50931"/>
    </source>
</evidence>
<accession>A0ABR6CIC9</accession>
<keyword evidence="4" id="KW-0804">Transcription</keyword>
<dbReference type="GO" id="GO:0003677">
    <property type="term" value="F:DNA binding"/>
    <property type="evidence" value="ECO:0007669"/>
    <property type="project" value="UniProtKB-KW"/>
</dbReference>
<dbReference type="Gene3D" id="3.40.190.290">
    <property type="match status" value="1"/>
</dbReference>
<dbReference type="EMBL" id="JACJHZ010000079">
    <property type="protein sequence ID" value="MBA9024669.1"/>
    <property type="molecule type" value="Genomic_DNA"/>
</dbReference>
<reference evidence="6 7" key="1">
    <citation type="submission" date="2020-08" db="EMBL/GenBank/DDBJ databases">
        <title>Genomic Encyclopedia of Type Strains, Phase IV (KMG-IV): sequencing the most valuable type-strain genomes for metagenomic binning, comparative biology and taxonomic classification.</title>
        <authorList>
            <person name="Goeker M."/>
        </authorList>
    </citation>
    <scope>NUCLEOTIDE SEQUENCE [LARGE SCALE GENOMIC DNA]</scope>
    <source>
        <strain evidence="6 7">DSM 17455</strain>
    </source>
</reference>
<evidence type="ECO:0000256" key="4">
    <source>
        <dbReference type="ARBA" id="ARBA00023163"/>
    </source>
</evidence>
<evidence type="ECO:0000256" key="2">
    <source>
        <dbReference type="ARBA" id="ARBA00023015"/>
    </source>
</evidence>
<dbReference type="Pfam" id="PF03466">
    <property type="entry name" value="LysR_substrate"/>
    <property type="match status" value="1"/>
</dbReference>
<dbReference type="InterPro" id="IPR000847">
    <property type="entry name" value="LysR_HTH_N"/>
</dbReference>
<protein>
    <submittedName>
        <fullName evidence="6">DNA-binding transcriptional LysR family regulator</fullName>
    </submittedName>
</protein>
<organism evidence="6 7">
    <name type="scientific">Aminobacter ciceronei</name>
    <dbReference type="NCBI Taxonomy" id="150723"/>
    <lineage>
        <taxon>Bacteria</taxon>
        <taxon>Pseudomonadati</taxon>
        <taxon>Pseudomonadota</taxon>
        <taxon>Alphaproteobacteria</taxon>
        <taxon>Hyphomicrobiales</taxon>
        <taxon>Phyllobacteriaceae</taxon>
        <taxon>Aminobacter</taxon>
    </lineage>
</organism>
<dbReference type="PANTHER" id="PTHR30126">
    <property type="entry name" value="HTH-TYPE TRANSCRIPTIONAL REGULATOR"/>
    <property type="match status" value="1"/>
</dbReference>
<dbReference type="PANTHER" id="PTHR30126:SF98">
    <property type="entry name" value="HTH-TYPE TRANSCRIPTIONAL ACTIVATOR BAUR"/>
    <property type="match status" value="1"/>
</dbReference>
<dbReference type="InterPro" id="IPR036388">
    <property type="entry name" value="WH-like_DNA-bd_sf"/>
</dbReference>
<evidence type="ECO:0000313" key="6">
    <source>
        <dbReference type="EMBL" id="MBA9024669.1"/>
    </source>
</evidence>
<evidence type="ECO:0000256" key="1">
    <source>
        <dbReference type="ARBA" id="ARBA00009437"/>
    </source>
</evidence>
<dbReference type="Pfam" id="PF00126">
    <property type="entry name" value="HTH_1"/>
    <property type="match status" value="1"/>
</dbReference>
<dbReference type="PROSITE" id="PS50931">
    <property type="entry name" value="HTH_LYSR"/>
    <property type="match status" value="1"/>
</dbReference>
<dbReference type="InterPro" id="IPR036390">
    <property type="entry name" value="WH_DNA-bd_sf"/>
</dbReference>
<feature type="domain" description="HTH lysR-type" evidence="5">
    <location>
        <begin position="17"/>
        <end position="74"/>
    </location>
</feature>
<gene>
    <name evidence="6" type="ORF">HNQ97_006710</name>
</gene>
<name>A0ABR6CIC9_9HYPH</name>
<dbReference type="Gene3D" id="1.10.10.10">
    <property type="entry name" value="Winged helix-like DNA-binding domain superfamily/Winged helix DNA-binding domain"/>
    <property type="match status" value="1"/>
</dbReference>
<comment type="similarity">
    <text evidence="1">Belongs to the LysR transcriptional regulatory family.</text>
</comment>
<evidence type="ECO:0000313" key="7">
    <source>
        <dbReference type="Proteomes" id="UP000587524"/>
    </source>
</evidence>
<dbReference type="CDD" id="cd05466">
    <property type="entry name" value="PBP2_LTTR_substrate"/>
    <property type="match status" value="1"/>
</dbReference>
<dbReference type="RefSeq" id="WP_154387365.1">
    <property type="nucleotide sequence ID" value="NZ_JACJHY010000078.1"/>
</dbReference>
<keyword evidence="3 6" id="KW-0238">DNA-binding</keyword>
<dbReference type="SUPFAM" id="SSF53850">
    <property type="entry name" value="Periplasmic binding protein-like II"/>
    <property type="match status" value="1"/>
</dbReference>
<dbReference type="InterPro" id="IPR005119">
    <property type="entry name" value="LysR_subst-bd"/>
</dbReference>
<sequence length="311" mass="35377">MPNDDLKRRMQQFSQRLDWNLLKTFYDIVEANGITAAANVGWQKQSTISLALKRLEAVVGSRLCQRGRAGFELTDEGRILYDCVKHIHEGIEQSQYAIDNSRCNISGKLDVAIISNFASSVMDGIFIKYNSEYPDVLIKLDVLTWGDITKCVVNNDYDIGISPILYRHSDLRYDFLAREYHRIYCGRQHRLFNELPDPITLSDEAFILTGSDEPDSLTSFRLRHRLGQKVTARTPNLEEARRLTVAGVGVCILPEQFVAADVDDGLLWPLLGRTEDLSCDIYLISNIHSQKRAARDAFIEKFVEVTSDIIQ</sequence>